<dbReference type="InterPro" id="IPR001138">
    <property type="entry name" value="Zn2Cys6_DnaBD"/>
</dbReference>
<proteinExistence type="predicted"/>
<feature type="domain" description="Zn(2)-C6 fungal-type" evidence="8">
    <location>
        <begin position="46"/>
        <end position="74"/>
    </location>
</feature>
<reference evidence="9" key="1">
    <citation type="submission" date="2023-06" db="EMBL/GenBank/DDBJ databases">
        <title>Genome-scale phylogeny and comparative genomics of the fungal order Sordariales.</title>
        <authorList>
            <consortium name="Lawrence Berkeley National Laboratory"/>
            <person name="Hensen N."/>
            <person name="Bonometti L."/>
            <person name="Westerberg I."/>
            <person name="Brannstrom I.O."/>
            <person name="Guillou S."/>
            <person name="Cros-Aarteil S."/>
            <person name="Calhoun S."/>
            <person name="Haridas S."/>
            <person name="Kuo A."/>
            <person name="Mondo S."/>
            <person name="Pangilinan J."/>
            <person name="Riley R."/>
            <person name="Labutti K."/>
            <person name="Andreopoulos B."/>
            <person name="Lipzen A."/>
            <person name="Chen C."/>
            <person name="Yanf M."/>
            <person name="Daum C."/>
            <person name="Ng V."/>
            <person name="Clum A."/>
            <person name="Steindorff A."/>
            <person name="Ohm R."/>
            <person name="Martin F."/>
            <person name="Silar P."/>
            <person name="Natvig D."/>
            <person name="Lalanne C."/>
            <person name="Gautier V."/>
            <person name="Ament-Velasquez S.L."/>
            <person name="Kruys A."/>
            <person name="Hutchinson M.I."/>
            <person name="Powell A.J."/>
            <person name="Barry K."/>
            <person name="Miller A.N."/>
            <person name="Grigoriev I.V."/>
            <person name="Debuchy R."/>
            <person name="Gladieux P."/>
            <person name="Thoren M.H."/>
            <person name="Johannesson H."/>
        </authorList>
    </citation>
    <scope>NUCLEOTIDE SEQUENCE</scope>
    <source>
        <strain evidence="9">PSN4</strain>
    </source>
</reference>
<dbReference type="GO" id="GO:0008270">
    <property type="term" value="F:zinc ion binding"/>
    <property type="evidence" value="ECO:0007669"/>
    <property type="project" value="InterPro"/>
</dbReference>
<evidence type="ECO:0000313" key="10">
    <source>
        <dbReference type="Proteomes" id="UP001239445"/>
    </source>
</evidence>
<comment type="subcellular location">
    <subcellularLocation>
        <location evidence="1">Nucleus</location>
    </subcellularLocation>
</comment>
<name>A0AAJ0BCG8_9PEZI</name>
<sequence>MDSTEAARADSIIGADGSPSSPPGASVDPGNPPQKKTAVRKRTKTGCLTCRKRRIKCDEGKPTCNNCIKSKRQCEGYNQRLTFKEPLGFYPQPHLYASATYYSPQRFQDALVGAQIAASHAKAPAAAQGQGPLAMIAPKPPSVDYTGNLPLQLGHAYQGQPGRVLPVSHAFSPVMYSSPQGLLSPPGLPSHPTPTLPHTRQLDHNESYYPTENGHELGPASPHTARYRGSMSDQDEPSGSALPKAWEGVEHKQPQEQEDGYWQSDDEASMADSDEEAIPDTHIAHLESNELGIQVARRLETSLGLNGTQLRTFSNPAAGNILATYIPSSANSPLNDAQTAAIFWYFVNTTGPSMSLYERHPLDPSPVFQGGPIPRARRHIWTYIFPIIAFSHPALMQAMLALGSLQMAKCQGLPPTAAMKHYHLSLRRIAKNYQSPIKRTQPATLAATLLLGFYEVWNSDHEKWCRHMWGARAIIRELPLRRMTREILALKREKRKRELDHECDGSCFALHSGLEASLDELDLSLVSQITGQHVDYGESGHILNEGPAKTTRRFTELDIETYESLSDLYWWFSKMDVYQSILGGTRPFMEYECWTQCAPRAPFGRIDAVYGTFDHLMLLLGRLVTFASRDLTRKRKARQAEAMAQRGQTQGQQGPPSGPPGMAGKPTSTPSPPMFPGMMPSTGRFTRPSGFSPTRESSPPTESAEDIDIDVSTAAAIHEWQEIRRAFEVFRNNLGPDFAPLSPEHVAMPEKTPFGPAQMYRTFSIAGIWMNYYMGLIVLYRSMPSMPPVAMAAAGIAAEQTAPWAFEIARIAAGLCEDLNNQLMVSTLVGAACIESAFCLFVAGVQFRSEEQRHWLVRRLHHISRLTGWQSARQISDGCESAWIKAAQLGRGPPYESPPDLGPLYPDSIWQNPRRIDRRIQDLEANGRLVLARTEQAHYALGLLSVEQDLDRLDLVSAD</sequence>
<dbReference type="Proteomes" id="UP001239445">
    <property type="component" value="Unassembled WGS sequence"/>
</dbReference>
<feature type="compositionally biased region" description="Low complexity" evidence="7">
    <location>
        <begin position="14"/>
        <end position="29"/>
    </location>
</feature>
<feature type="compositionally biased region" description="Low complexity" evidence="7">
    <location>
        <begin position="692"/>
        <end position="702"/>
    </location>
</feature>
<evidence type="ECO:0000259" key="8">
    <source>
        <dbReference type="PROSITE" id="PS50048"/>
    </source>
</evidence>
<dbReference type="InterPro" id="IPR021858">
    <property type="entry name" value="Fun_TF"/>
</dbReference>
<feature type="region of interest" description="Disordered" evidence="7">
    <location>
        <begin position="1"/>
        <end position="43"/>
    </location>
</feature>
<evidence type="ECO:0000256" key="5">
    <source>
        <dbReference type="ARBA" id="ARBA00023163"/>
    </source>
</evidence>
<dbReference type="PROSITE" id="PS00463">
    <property type="entry name" value="ZN2_CY6_FUNGAL_1"/>
    <property type="match status" value="1"/>
</dbReference>
<dbReference type="SUPFAM" id="SSF57701">
    <property type="entry name" value="Zn2/Cys6 DNA-binding domain"/>
    <property type="match status" value="1"/>
</dbReference>
<evidence type="ECO:0000256" key="2">
    <source>
        <dbReference type="ARBA" id="ARBA00022833"/>
    </source>
</evidence>
<dbReference type="CDD" id="cd00067">
    <property type="entry name" value="GAL4"/>
    <property type="match status" value="1"/>
</dbReference>
<dbReference type="PANTHER" id="PTHR37534:SF23">
    <property type="entry name" value="ZN(II)2CYS6 TRANSCRIPTION FACTOR (EUROFUNG)"/>
    <property type="match status" value="1"/>
</dbReference>
<feature type="compositionally biased region" description="Low complexity" evidence="7">
    <location>
        <begin position="645"/>
        <end position="668"/>
    </location>
</feature>
<evidence type="ECO:0000256" key="4">
    <source>
        <dbReference type="ARBA" id="ARBA00023125"/>
    </source>
</evidence>
<dbReference type="AlphaFoldDB" id="A0AAJ0BCG8"/>
<dbReference type="SMART" id="SM00066">
    <property type="entry name" value="GAL4"/>
    <property type="match status" value="1"/>
</dbReference>
<feature type="compositionally biased region" description="Pro residues" evidence="7">
    <location>
        <begin position="186"/>
        <end position="195"/>
    </location>
</feature>
<feature type="region of interest" description="Disordered" evidence="7">
    <location>
        <begin position="636"/>
        <end position="707"/>
    </location>
</feature>
<dbReference type="PROSITE" id="PS50048">
    <property type="entry name" value="ZN2_CY6_FUNGAL_2"/>
    <property type="match status" value="1"/>
</dbReference>
<gene>
    <name evidence="9" type="ORF">QBC47DRAFT_195521</name>
</gene>
<dbReference type="GO" id="GO:0045944">
    <property type="term" value="P:positive regulation of transcription by RNA polymerase II"/>
    <property type="evidence" value="ECO:0007669"/>
    <property type="project" value="TreeGrafter"/>
</dbReference>
<evidence type="ECO:0000256" key="3">
    <source>
        <dbReference type="ARBA" id="ARBA00023015"/>
    </source>
</evidence>
<organism evidence="9 10">
    <name type="scientific">Echria macrotheca</name>
    <dbReference type="NCBI Taxonomy" id="438768"/>
    <lineage>
        <taxon>Eukaryota</taxon>
        <taxon>Fungi</taxon>
        <taxon>Dikarya</taxon>
        <taxon>Ascomycota</taxon>
        <taxon>Pezizomycotina</taxon>
        <taxon>Sordariomycetes</taxon>
        <taxon>Sordariomycetidae</taxon>
        <taxon>Sordariales</taxon>
        <taxon>Schizotheciaceae</taxon>
        <taxon>Echria</taxon>
    </lineage>
</organism>
<feature type="compositionally biased region" description="Acidic residues" evidence="7">
    <location>
        <begin position="256"/>
        <end position="274"/>
    </location>
</feature>
<evidence type="ECO:0000256" key="1">
    <source>
        <dbReference type="ARBA" id="ARBA00004123"/>
    </source>
</evidence>
<dbReference type="GO" id="GO:0000981">
    <property type="term" value="F:DNA-binding transcription factor activity, RNA polymerase II-specific"/>
    <property type="evidence" value="ECO:0007669"/>
    <property type="project" value="InterPro"/>
</dbReference>
<dbReference type="Pfam" id="PF00172">
    <property type="entry name" value="Zn_clus"/>
    <property type="match status" value="1"/>
</dbReference>
<accession>A0AAJ0BCG8</accession>
<dbReference type="PANTHER" id="PTHR37534">
    <property type="entry name" value="TRANSCRIPTIONAL ACTIVATOR PROTEIN UGA3"/>
    <property type="match status" value="1"/>
</dbReference>
<keyword evidence="6" id="KW-0539">Nucleus</keyword>
<protein>
    <submittedName>
        <fullName evidence="9">Fungal transcriptional regulatory-like protein</fullName>
    </submittedName>
</protein>
<evidence type="ECO:0000313" key="9">
    <source>
        <dbReference type="EMBL" id="KAK1755753.1"/>
    </source>
</evidence>
<dbReference type="GO" id="GO:0000976">
    <property type="term" value="F:transcription cis-regulatory region binding"/>
    <property type="evidence" value="ECO:0007669"/>
    <property type="project" value="TreeGrafter"/>
</dbReference>
<evidence type="ECO:0000256" key="7">
    <source>
        <dbReference type="SAM" id="MobiDB-lite"/>
    </source>
</evidence>
<feature type="region of interest" description="Disordered" evidence="7">
    <location>
        <begin position="181"/>
        <end position="274"/>
    </location>
</feature>
<keyword evidence="3" id="KW-0805">Transcription regulation</keyword>
<dbReference type="GO" id="GO:0005634">
    <property type="term" value="C:nucleus"/>
    <property type="evidence" value="ECO:0007669"/>
    <property type="project" value="UniProtKB-SubCell"/>
</dbReference>
<keyword evidence="10" id="KW-1185">Reference proteome</keyword>
<dbReference type="Pfam" id="PF11951">
    <property type="entry name" value="Fungal_trans_2"/>
    <property type="match status" value="1"/>
</dbReference>
<keyword evidence="5" id="KW-0804">Transcription</keyword>
<keyword evidence="2" id="KW-0862">Zinc</keyword>
<dbReference type="Gene3D" id="4.10.240.10">
    <property type="entry name" value="Zn(2)-C6 fungal-type DNA-binding domain"/>
    <property type="match status" value="1"/>
</dbReference>
<comment type="caution">
    <text evidence="9">The sequence shown here is derived from an EMBL/GenBank/DDBJ whole genome shotgun (WGS) entry which is preliminary data.</text>
</comment>
<dbReference type="InterPro" id="IPR036864">
    <property type="entry name" value="Zn2-C6_fun-type_DNA-bd_sf"/>
</dbReference>
<keyword evidence="4" id="KW-0238">DNA-binding</keyword>
<dbReference type="EMBL" id="MU839833">
    <property type="protein sequence ID" value="KAK1755753.1"/>
    <property type="molecule type" value="Genomic_DNA"/>
</dbReference>
<evidence type="ECO:0000256" key="6">
    <source>
        <dbReference type="ARBA" id="ARBA00023242"/>
    </source>
</evidence>